<dbReference type="PANTHER" id="PTHR22935">
    <property type="entry name" value="PENICILLIN-BINDING PROTEIN"/>
    <property type="match status" value="1"/>
</dbReference>
<organism evidence="4 5">
    <name type="scientific">Oidiodendron maius (strain Zn)</name>
    <dbReference type="NCBI Taxonomy" id="913774"/>
    <lineage>
        <taxon>Eukaryota</taxon>
        <taxon>Fungi</taxon>
        <taxon>Dikarya</taxon>
        <taxon>Ascomycota</taxon>
        <taxon>Pezizomycotina</taxon>
        <taxon>Leotiomycetes</taxon>
        <taxon>Leotiomycetes incertae sedis</taxon>
        <taxon>Myxotrichaceae</taxon>
        <taxon>Oidiodendron</taxon>
    </lineage>
</organism>
<evidence type="ECO:0000313" key="4">
    <source>
        <dbReference type="EMBL" id="KIN00296.1"/>
    </source>
</evidence>
<dbReference type="PANTHER" id="PTHR22935:SF97">
    <property type="entry name" value="BETA-LACTAMASE-RELATED DOMAIN-CONTAINING PROTEIN"/>
    <property type="match status" value="1"/>
</dbReference>
<keyword evidence="1" id="KW-0732">Signal</keyword>
<dbReference type="SUPFAM" id="SSF56601">
    <property type="entry name" value="beta-lactamase/transpeptidase-like"/>
    <property type="match status" value="1"/>
</dbReference>
<feature type="signal peptide" evidence="1">
    <location>
        <begin position="1"/>
        <end position="19"/>
    </location>
</feature>
<dbReference type="HOGENOM" id="CLU_019706_0_0_1"/>
<dbReference type="InParanoid" id="A0A0C3GW40"/>
<reference evidence="4 5" key="1">
    <citation type="submission" date="2014-04" db="EMBL/GenBank/DDBJ databases">
        <authorList>
            <consortium name="DOE Joint Genome Institute"/>
            <person name="Kuo A."/>
            <person name="Martino E."/>
            <person name="Perotto S."/>
            <person name="Kohler A."/>
            <person name="Nagy L.G."/>
            <person name="Floudas D."/>
            <person name="Copeland A."/>
            <person name="Barry K.W."/>
            <person name="Cichocki N."/>
            <person name="Veneault-Fourrey C."/>
            <person name="LaButti K."/>
            <person name="Lindquist E.A."/>
            <person name="Lipzen A."/>
            <person name="Lundell T."/>
            <person name="Morin E."/>
            <person name="Murat C."/>
            <person name="Sun H."/>
            <person name="Tunlid A."/>
            <person name="Henrissat B."/>
            <person name="Grigoriev I.V."/>
            <person name="Hibbett D.S."/>
            <person name="Martin F."/>
            <person name="Nordberg H.P."/>
            <person name="Cantor M.N."/>
            <person name="Hua S.X."/>
        </authorList>
    </citation>
    <scope>NUCLEOTIDE SEQUENCE [LARGE SCALE GENOMIC DNA]</scope>
    <source>
        <strain evidence="4 5">Zn</strain>
    </source>
</reference>
<dbReference type="EMBL" id="KN832877">
    <property type="protein sequence ID" value="KIN00296.1"/>
    <property type="molecule type" value="Genomic_DNA"/>
</dbReference>
<dbReference type="Gene3D" id="3.40.710.10">
    <property type="entry name" value="DD-peptidase/beta-lactamase superfamily"/>
    <property type="match status" value="1"/>
</dbReference>
<feature type="chain" id="PRO_5002177914" evidence="1">
    <location>
        <begin position="20"/>
        <end position="555"/>
    </location>
</feature>
<evidence type="ECO:0000313" key="5">
    <source>
        <dbReference type="Proteomes" id="UP000054321"/>
    </source>
</evidence>
<feature type="domain" description="Beta-lactamase-like ARB-00930-like C-terminal" evidence="3">
    <location>
        <begin position="408"/>
        <end position="554"/>
    </location>
</feature>
<accession>A0A0C3GW40</accession>
<evidence type="ECO:0000259" key="3">
    <source>
        <dbReference type="Pfam" id="PF26335"/>
    </source>
</evidence>
<evidence type="ECO:0000259" key="2">
    <source>
        <dbReference type="Pfam" id="PF00144"/>
    </source>
</evidence>
<dbReference type="InterPro" id="IPR051478">
    <property type="entry name" value="Beta-lactamase-like_AB/R"/>
</dbReference>
<dbReference type="InterPro" id="IPR012338">
    <property type="entry name" value="Beta-lactam/transpept-like"/>
</dbReference>
<dbReference type="AlphaFoldDB" id="A0A0C3GW40"/>
<dbReference type="InterPro" id="IPR058664">
    <property type="entry name" value="ARB_00930-like_C"/>
</dbReference>
<dbReference type="Pfam" id="PF26335">
    <property type="entry name" value="ARB_00930_C"/>
    <property type="match status" value="1"/>
</dbReference>
<dbReference type="OrthoDB" id="10250282at2759"/>
<keyword evidence="5" id="KW-1185">Reference proteome</keyword>
<protein>
    <submittedName>
        <fullName evidence="4">Uncharacterized protein</fullName>
    </submittedName>
</protein>
<proteinExistence type="predicted"/>
<evidence type="ECO:0000256" key="1">
    <source>
        <dbReference type="SAM" id="SignalP"/>
    </source>
</evidence>
<dbReference type="InterPro" id="IPR001466">
    <property type="entry name" value="Beta-lactam-related"/>
</dbReference>
<dbReference type="Proteomes" id="UP000054321">
    <property type="component" value="Unassembled WGS sequence"/>
</dbReference>
<sequence>MYILTLITAFITFLAIGNSAMAPPQTLLMSAFPPPGVSAFGNFTPNGTSVSVSVKSTAQESSLFDFHFTGAGLNTSAGSTNRVTGDSVFRIGSISKLFTVYAHLLHNGLDRWEQPITNYVPELLDYARKFGNGSRIDNVNWEEVTVGALASQMSGIGANYALGDISGSSLPFSQYGFPKLDPTDIPTCGAEPTQPPCSREVYLQGFVKRHPVFASQYTPVYSNTAFHILGYALEAIAGDTYENILQRDVFRPLDLNNSGTHTPRAGLGVIPPDAMEWDTNIGDETPSGGIYSSANDLVNFGRNILLSTQLPPLVTRRWLKPLAHTSALTFSVGAPWEIYRTMSNITTGRIIDVYTKSGGYGSYACLLILIPDYEISISILTAGPNGIVVNYVSEMIIQTLIPALEKSAKEEAAKILTGLYTSETGGNSSISLTVDDGPGLVVESWTSNSSNLLQTAEEYLQATGGGHINSMRLYPTGLKDSQICQNQAAYRAVFDLSTEPGSTPRVFDQNVNAWENIDEVTYGEISIDDFVFEFDSSGAVMHIEPRILRSTLVKV</sequence>
<dbReference type="Pfam" id="PF00144">
    <property type="entry name" value="Beta-lactamase"/>
    <property type="match status" value="1"/>
</dbReference>
<name>A0A0C3GW40_OIDMZ</name>
<reference evidence="5" key="2">
    <citation type="submission" date="2015-01" db="EMBL/GenBank/DDBJ databases">
        <title>Evolutionary Origins and Diversification of the Mycorrhizal Mutualists.</title>
        <authorList>
            <consortium name="DOE Joint Genome Institute"/>
            <consortium name="Mycorrhizal Genomics Consortium"/>
            <person name="Kohler A."/>
            <person name="Kuo A."/>
            <person name="Nagy L.G."/>
            <person name="Floudas D."/>
            <person name="Copeland A."/>
            <person name="Barry K.W."/>
            <person name="Cichocki N."/>
            <person name="Veneault-Fourrey C."/>
            <person name="LaButti K."/>
            <person name="Lindquist E.A."/>
            <person name="Lipzen A."/>
            <person name="Lundell T."/>
            <person name="Morin E."/>
            <person name="Murat C."/>
            <person name="Riley R."/>
            <person name="Ohm R."/>
            <person name="Sun H."/>
            <person name="Tunlid A."/>
            <person name="Henrissat B."/>
            <person name="Grigoriev I.V."/>
            <person name="Hibbett D.S."/>
            <person name="Martin F."/>
        </authorList>
    </citation>
    <scope>NUCLEOTIDE SEQUENCE [LARGE SCALE GENOMIC DNA]</scope>
    <source>
        <strain evidence="5">Zn</strain>
    </source>
</reference>
<gene>
    <name evidence="4" type="ORF">OIDMADRAFT_104242</name>
</gene>
<dbReference type="STRING" id="913774.A0A0C3GW40"/>
<feature type="domain" description="Beta-lactamase-related" evidence="2">
    <location>
        <begin position="71"/>
        <end position="385"/>
    </location>
</feature>